<dbReference type="GO" id="GO:0016020">
    <property type="term" value="C:membrane"/>
    <property type="evidence" value="ECO:0007669"/>
    <property type="project" value="UniProtKB-SubCell"/>
</dbReference>
<dbReference type="CDD" id="cd02961">
    <property type="entry name" value="PDI_a_family"/>
    <property type="match status" value="1"/>
</dbReference>
<organism evidence="7 8">
    <name type="scientific">Smittium culicis</name>
    <dbReference type="NCBI Taxonomy" id="133412"/>
    <lineage>
        <taxon>Eukaryota</taxon>
        <taxon>Fungi</taxon>
        <taxon>Fungi incertae sedis</taxon>
        <taxon>Zoopagomycota</taxon>
        <taxon>Kickxellomycotina</taxon>
        <taxon>Harpellomycetes</taxon>
        <taxon>Harpellales</taxon>
        <taxon>Legeriomycetaceae</taxon>
        <taxon>Smittium</taxon>
    </lineage>
</organism>
<evidence type="ECO:0000256" key="1">
    <source>
        <dbReference type="ARBA" id="ARBA00004167"/>
    </source>
</evidence>
<dbReference type="Gene3D" id="3.40.30.10">
    <property type="entry name" value="Glutaredoxin"/>
    <property type="match status" value="2"/>
</dbReference>
<reference evidence="8" key="1">
    <citation type="submission" date="2017-01" db="EMBL/GenBank/DDBJ databases">
        <authorList>
            <person name="Wang Y."/>
            <person name="White M."/>
            <person name="Kvist S."/>
            <person name="Moncalvo J.-M."/>
        </authorList>
    </citation>
    <scope>NUCLEOTIDE SEQUENCE [LARGE SCALE GENOMIC DNA]</scope>
    <source>
        <strain evidence="8">ID-206-W2</strain>
    </source>
</reference>
<dbReference type="GO" id="GO:0005783">
    <property type="term" value="C:endoplasmic reticulum"/>
    <property type="evidence" value="ECO:0007669"/>
    <property type="project" value="TreeGrafter"/>
</dbReference>
<evidence type="ECO:0000256" key="2">
    <source>
        <dbReference type="ARBA" id="ARBA00022692"/>
    </source>
</evidence>
<dbReference type="InterPro" id="IPR036249">
    <property type="entry name" value="Thioredoxin-like_sf"/>
</dbReference>
<evidence type="ECO:0000256" key="5">
    <source>
        <dbReference type="SAM" id="Phobius"/>
    </source>
</evidence>
<accession>A0A1R1YL89</accession>
<dbReference type="Pfam" id="PF13848">
    <property type="entry name" value="Thioredoxin_6"/>
    <property type="match status" value="1"/>
</dbReference>
<sequence>CPECDSIENNMFKFKNSSTKIINVGYVDCKKNPTICEQQKITYFPTIKFLYNKYSLEYLRKVSSPDDISKFISEINFRADLIDTSFSSDGSNLKNSLDYNGYRLRKDELMFIHIGRSFRQTISLYLGISAIVSLNGNFFHFANDNDLEIHLYNAVSGKSPVSSVTEIDESTLIAVKNGKFLKFNGNLIHVESVSDWMYKIRMSYYDDKLSEIKGEHFDDLLATKDTSVLAILDPSNPNSSDLIAHSLQTSSADYKLFNTANQFYDKNIKFATIDGKIHRNLVKTRFNLRQVDLPAIVILDPKKNYYNVIYRSGSAKDKSGKENSVPNRLELYTMISHSQSTTGSSELPPSTNLLKQPSILSKFNLGSNDQFTFSLLLLAGIIVFVAWKVKSKAKKPKVFIPLFKSV</sequence>
<dbReference type="InterPro" id="IPR013766">
    <property type="entry name" value="Thioredoxin_domain"/>
</dbReference>
<keyword evidence="8" id="KW-1185">Reference proteome</keyword>
<evidence type="ECO:0000259" key="6">
    <source>
        <dbReference type="Pfam" id="PF00085"/>
    </source>
</evidence>
<feature type="transmembrane region" description="Helical" evidence="5">
    <location>
        <begin position="371"/>
        <end position="389"/>
    </location>
</feature>
<dbReference type="EMBL" id="LSSM01000994">
    <property type="protein sequence ID" value="OMJ27486.1"/>
    <property type="molecule type" value="Genomic_DNA"/>
</dbReference>
<dbReference type="Proteomes" id="UP000187429">
    <property type="component" value="Unassembled WGS sequence"/>
</dbReference>
<gene>
    <name evidence="7" type="ORF">AYI69_g3072</name>
</gene>
<dbReference type="Pfam" id="PF00085">
    <property type="entry name" value="Thioredoxin"/>
    <property type="match status" value="1"/>
</dbReference>
<dbReference type="SUPFAM" id="SSF52833">
    <property type="entry name" value="Thioredoxin-like"/>
    <property type="match status" value="1"/>
</dbReference>
<evidence type="ECO:0000256" key="4">
    <source>
        <dbReference type="ARBA" id="ARBA00023136"/>
    </source>
</evidence>
<evidence type="ECO:0000313" key="7">
    <source>
        <dbReference type="EMBL" id="OMJ27486.1"/>
    </source>
</evidence>
<keyword evidence="3 5" id="KW-1133">Transmembrane helix</keyword>
<feature type="domain" description="Thioredoxin" evidence="6">
    <location>
        <begin position="1"/>
        <end position="73"/>
    </location>
</feature>
<evidence type="ECO:0000256" key="3">
    <source>
        <dbReference type="ARBA" id="ARBA00022989"/>
    </source>
</evidence>
<dbReference type="AlphaFoldDB" id="A0A1R1YL89"/>
<keyword evidence="2 5" id="KW-0812">Transmembrane</keyword>
<dbReference type="PANTHER" id="PTHR46426">
    <property type="entry name" value="PROTEIN DISULFIDE-ISOMERASE TMX3"/>
    <property type="match status" value="1"/>
</dbReference>
<dbReference type="InterPro" id="IPR052250">
    <property type="entry name" value="PDI_TMX3"/>
</dbReference>
<protein>
    <recommendedName>
        <fullName evidence="6">Thioredoxin domain-containing protein</fullName>
    </recommendedName>
</protein>
<proteinExistence type="predicted"/>
<keyword evidence="4 5" id="KW-0472">Membrane</keyword>
<dbReference type="PANTHER" id="PTHR46426:SF1">
    <property type="entry name" value="PROTEIN DISULFIDE-ISOMERASE TMX3"/>
    <property type="match status" value="1"/>
</dbReference>
<comment type="subcellular location">
    <subcellularLocation>
        <location evidence="1">Membrane</location>
        <topology evidence="1">Single-pass membrane protein</topology>
    </subcellularLocation>
</comment>
<feature type="non-terminal residue" evidence="7">
    <location>
        <position position="1"/>
    </location>
</feature>
<evidence type="ECO:0000313" key="8">
    <source>
        <dbReference type="Proteomes" id="UP000187429"/>
    </source>
</evidence>
<dbReference type="OrthoDB" id="72053at2759"/>
<name>A0A1R1YL89_9FUNG</name>
<comment type="caution">
    <text evidence="7">The sequence shown here is derived from an EMBL/GenBank/DDBJ whole genome shotgun (WGS) entry which is preliminary data.</text>
</comment>